<evidence type="ECO:0000256" key="1">
    <source>
        <dbReference type="SAM" id="Phobius"/>
    </source>
</evidence>
<name>A0ABS2CQ55_9MICO</name>
<evidence type="ECO:0000313" key="3">
    <source>
        <dbReference type="Proteomes" id="UP001430172"/>
    </source>
</evidence>
<keyword evidence="1" id="KW-1133">Transmembrane helix</keyword>
<feature type="transmembrane region" description="Helical" evidence="1">
    <location>
        <begin position="186"/>
        <end position="203"/>
    </location>
</feature>
<gene>
    <name evidence="2" type="ORF">JQN70_16580</name>
</gene>
<proteinExistence type="predicted"/>
<comment type="caution">
    <text evidence="2">The sequence shown here is derived from an EMBL/GenBank/DDBJ whole genome shotgun (WGS) entry which is preliminary data.</text>
</comment>
<feature type="transmembrane region" description="Helical" evidence="1">
    <location>
        <begin position="152"/>
        <end position="174"/>
    </location>
</feature>
<evidence type="ECO:0000313" key="2">
    <source>
        <dbReference type="EMBL" id="MBM6402017.1"/>
    </source>
</evidence>
<feature type="transmembrane region" description="Helical" evidence="1">
    <location>
        <begin position="114"/>
        <end position="131"/>
    </location>
</feature>
<keyword evidence="1" id="KW-0472">Membrane</keyword>
<dbReference type="RefSeq" id="WP_204132483.1">
    <property type="nucleotide sequence ID" value="NZ_JAFDVD010000020.1"/>
</dbReference>
<feature type="transmembrane region" description="Helical" evidence="1">
    <location>
        <begin position="76"/>
        <end position="94"/>
    </location>
</feature>
<keyword evidence="1" id="KW-0812">Transmembrane</keyword>
<organism evidence="2 3">
    <name type="scientific">Phycicoccus sonneratiae</name>
    <dbReference type="NCBI Taxonomy" id="2807628"/>
    <lineage>
        <taxon>Bacteria</taxon>
        <taxon>Bacillati</taxon>
        <taxon>Actinomycetota</taxon>
        <taxon>Actinomycetes</taxon>
        <taxon>Micrococcales</taxon>
        <taxon>Intrasporangiaceae</taxon>
        <taxon>Phycicoccus</taxon>
    </lineage>
</organism>
<reference evidence="2" key="1">
    <citation type="submission" date="2021-02" db="EMBL/GenBank/DDBJ databases">
        <title>Phycicoccus sp. MQZ13P-5T, whole genome shotgun sequence.</title>
        <authorList>
            <person name="Tuo L."/>
        </authorList>
    </citation>
    <scope>NUCLEOTIDE SEQUENCE</scope>
    <source>
        <strain evidence="2">MQZ13P-5</strain>
    </source>
</reference>
<protein>
    <submittedName>
        <fullName evidence="2">Uncharacterized protein</fullName>
    </submittedName>
</protein>
<dbReference type="Proteomes" id="UP001430172">
    <property type="component" value="Unassembled WGS sequence"/>
</dbReference>
<keyword evidence="3" id="KW-1185">Reference proteome</keyword>
<accession>A0ABS2CQ55</accession>
<sequence>MEGMKPLEPMHVDVGVYCRLLAQQLRLAGLPEGRVVEVVHDVLDHVRATGEDPVEAFGQPADYAARWVEPPTVWDVLRHLAVQGVAACAMFGAMPALVTGGSWTRDVGVTLDDALGTVPFVVVVAVLPWTLDLWLTRRAARSAGRRSAVPDWVVRGAVIVALMVLFGWGMSLLPDHGPESPTLLDAPRWLYVSVGVAGACVLFRQDRGQSSGLPAAPGPRRSRWSRLRRFLTDPDSNARS</sequence>
<dbReference type="EMBL" id="JAFDVD010000020">
    <property type="protein sequence ID" value="MBM6402017.1"/>
    <property type="molecule type" value="Genomic_DNA"/>
</dbReference>